<dbReference type="Proteomes" id="UP001610631">
    <property type="component" value="Unassembled WGS sequence"/>
</dbReference>
<keyword evidence="3" id="KW-1185">Reference proteome</keyword>
<gene>
    <name evidence="2" type="ORF">WDV06_03115</name>
</gene>
<dbReference type="RefSeq" id="WP_395508024.1">
    <property type="nucleotide sequence ID" value="NZ_JBBDHD010000004.1"/>
</dbReference>
<dbReference type="EMBL" id="JBBDHD010000004">
    <property type="protein sequence ID" value="MFH7594082.1"/>
    <property type="molecule type" value="Genomic_DNA"/>
</dbReference>
<protein>
    <submittedName>
        <fullName evidence="2">Uncharacterized protein</fullName>
    </submittedName>
</protein>
<accession>A0ABW7P6X0</accession>
<evidence type="ECO:0000256" key="1">
    <source>
        <dbReference type="SAM" id="MobiDB-lite"/>
    </source>
</evidence>
<proteinExistence type="predicted"/>
<sequence>MFPEQAAILTADPRLRAERGLAAARAALAAGAFGKAVGLVEAAEGGPIDTAGRVQDQLLRGRAAFFGDGAADAVGDLVAAAALDPDRTRWTPHPGRPGRGTPDGTGARDVA</sequence>
<evidence type="ECO:0000313" key="2">
    <source>
        <dbReference type="EMBL" id="MFH7594082.1"/>
    </source>
</evidence>
<comment type="caution">
    <text evidence="2">The sequence shown here is derived from an EMBL/GenBank/DDBJ whole genome shotgun (WGS) entry which is preliminary data.</text>
</comment>
<evidence type="ECO:0000313" key="3">
    <source>
        <dbReference type="Proteomes" id="UP001610631"/>
    </source>
</evidence>
<organism evidence="2 3">
    <name type="scientific">Streptomyces racemochromogenes</name>
    <dbReference type="NCBI Taxonomy" id="67353"/>
    <lineage>
        <taxon>Bacteria</taxon>
        <taxon>Bacillati</taxon>
        <taxon>Actinomycetota</taxon>
        <taxon>Actinomycetes</taxon>
        <taxon>Kitasatosporales</taxon>
        <taxon>Streptomycetaceae</taxon>
        <taxon>Streptomyces</taxon>
    </lineage>
</organism>
<feature type="region of interest" description="Disordered" evidence="1">
    <location>
        <begin position="84"/>
        <end position="111"/>
    </location>
</feature>
<reference evidence="2 3" key="1">
    <citation type="submission" date="2024-03" db="EMBL/GenBank/DDBJ databases">
        <title>Whole genome sequencing of Streptomyces racemochromogenes, to identify antimicrobial biosynthetic gene clusters.</title>
        <authorList>
            <person name="Suryawanshi P."/>
            <person name="Krishnaraj P.U."/>
            <person name="Arun Y.P."/>
            <person name="Suryawanshi M.P."/>
            <person name="Rakshit O."/>
        </authorList>
    </citation>
    <scope>NUCLEOTIDE SEQUENCE [LARGE SCALE GENOMIC DNA]</scope>
    <source>
        <strain evidence="2 3">AUDT626</strain>
    </source>
</reference>
<name>A0ABW7P6X0_9ACTN</name>